<keyword evidence="5" id="KW-0574">Periplasm</keyword>
<dbReference type="PANTHER" id="PTHR33376">
    <property type="match status" value="1"/>
</dbReference>
<evidence type="ECO:0000256" key="3">
    <source>
        <dbReference type="ARBA" id="ARBA00022448"/>
    </source>
</evidence>
<dbReference type="PIRSF" id="PIRSF006470">
    <property type="entry name" value="DctB"/>
    <property type="match status" value="1"/>
</dbReference>
<dbReference type="RefSeq" id="WP_366193363.1">
    <property type="nucleotide sequence ID" value="NZ_JBFBVU010000014.1"/>
</dbReference>
<evidence type="ECO:0000313" key="8">
    <source>
        <dbReference type="Proteomes" id="UP001553161"/>
    </source>
</evidence>
<dbReference type="InterPro" id="IPR038404">
    <property type="entry name" value="TRAP_DctP_sf"/>
</dbReference>
<protein>
    <submittedName>
        <fullName evidence="7">C4-dicarboxylate TRAP transporter substrate-binding protein</fullName>
    </submittedName>
</protein>
<organism evidence="7 8">
    <name type="scientific">Meridianimarinicoccus marinus</name>
    <dbReference type="NCBI Taxonomy" id="3231483"/>
    <lineage>
        <taxon>Bacteria</taxon>
        <taxon>Pseudomonadati</taxon>
        <taxon>Pseudomonadota</taxon>
        <taxon>Alphaproteobacteria</taxon>
        <taxon>Rhodobacterales</taxon>
        <taxon>Paracoccaceae</taxon>
        <taxon>Meridianimarinicoccus</taxon>
    </lineage>
</organism>
<evidence type="ECO:0000256" key="5">
    <source>
        <dbReference type="ARBA" id="ARBA00022764"/>
    </source>
</evidence>
<dbReference type="NCBIfam" id="TIGR00787">
    <property type="entry name" value="dctP"/>
    <property type="match status" value="1"/>
</dbReference>
<comment type="caution">
    <text evidence="7">The sequence shown here is derived from an EMBL/GenBank/DDBJ whole genome shotgun (WGS) entry which is preliminary data.</text>
</comment>
<evidence type="ECO:0000256" key="1">
    <source>
        <dbReference type="ARBA" id="ARBA00004418"/>
    </source>
</evidence>
<keyword evidence="3" id="KW-0813">Transport</keyword>
<gene>
    <name evidence="7" type="ORF">AB0T83_12120</name>
</gene>
<dbReference type="Gene3D" id="3.40.190.170">
    <property type="entry name" value="Bacterial extracellular solute-binding protein, family 7"/>
    <property type="match status" value="1"/>
</dbReference>
<dbReference type="InterPro" id="IPR018389">
    <property type="entry name" value="DctP_fam"/>
</dbReference>
<sequence length="332" mass="36314">MTGTTPIIRRAIAAAALAGLAALAPAQAADYEIRLGHVTSDKEPIQQAMEQFVSKVAERTDGQVEITIFPNAQLGTNSEVYEQMRAGAPIMTISDPGYLSDFVADFGVLGGPYLMADPRDFTKIIDSDLYADMKDRLRDESQIELLALNWLFGSRHLISDRPISTPGDIAGMTFRTPPNIMWVETFDAMGARPTQLAWAEVYSGLSAGVVEGAEAPLPSIYGAKLHEVKKVISLTGHFKGFTGLVINAEYFANLPEDIQTVLVEEAVAAGVFMTDLMLNSEEEWIAKLEAEGVTFNRDVDIPAFQEKTAVTYTKFPDWSPGLYDQVRAILDN</sequence>
<keyword evidence="4 6" id="KW-0732">Signal</keyword>
<dbReference type="EMBL" id="JBFBVU010000014">
    <property type="protein sequence ID" value="MEV8467524.1"/>
    <property type="molecule type" value="Genomic_DNA"/>
</dbReference>
<dbReference type="CDD" id="cd13669">
    <property type="entry name" value="PBP2_TRAP_TM0322_like"/>
    <property type="match status" value="1"/>
</dbReference>
<reference evidence="7 8" key="1">
    <citation type="submission" date="2024-07" db="EMBL/GenBank/DDBJ databases">
        <authorList>
            <person name="Kang M."/>
        </authorList>
    </citation>
    <scope>NUCLEOTIDE SEQUENCE [LARGE SCALE GENOMIC DNA]</scope>
    <source>
        <strain evidence="7 8">DFM31</strain>
    </source>
</reference>
<feature type="signal peptide" evidence="6">
    <location>
        <begin position="1"/>
        <end position="28"/>
    </location>
</feature>
<keyword evidence="8" id="KW-1185">Reference proteome</keyword>
<comment type="subcellular location">
    <subcellularLocation>
        <location evidence="1">Periplasm</location>
    </subcellularLocation>
</comment>
<dbReference type="InterPro" id="IPR004682">
    <property type="entry name" value="TRAP_DctP"/>
</dbReference>
<evidence type="ECO:0000313" key="7">
    <source>
        <dbReference type="EMBL" id="MEV8467524.1"/>
    </source>
</evidence>
<name>A0ABV3L7G3_9RHOB</name>
<comment type="similarity">
    <text evidence="2">Belongs to the bacterial solute-binding protein 7 family.</text>
</comment>
<evidence type="ECO:0000256" key="6">
    <source>
        <dbReference type="SAM" id="SignalP"/>
    </source>
</evidence>
<proteinExistence type="inferred from homology"/>
<evidence type="ECO:0000256" key="4">
    <source>
        <dbReference type="ARBA" id="ARBA00022729"/>
    </source>
</evidence>
<evidence type="ECO:0000256" key="2">
    <source>
        <dbReference type="ARBA" id="ARBA00009023"/>
    </source>
</evidence>
<dbReference type="Pfam" id="PF03480">
    <property type="entry name" value="DctP"/>
    <property type="match status" value="1"/>
</dbReference>
<feature type="chain" id="PRO_5045493710" evidence="6">
    <location>
        <begin position="29"/>
        <end position="332"/>
    </location>
</feature>
<accession>A0ABV3L7G3</accession>
<dbReference type="PANTHER" id="PTHR33376:SF7">
    <property type="entry name" value="C4-DICARBOXYLATE-BINDING PROTEIN DCTB"/>
    <property type="match status" value="1"/>
</dbReference>
<dbReference type="Proteomes" id="UP001553161">
    <property type="component" value="Unassembled WGS sequence"/>
</dbReference>
<dbReference type="NCBIfam" id="NF037995">
    <property type="entry name" value="TRAP_S1"/>
    <property type="match status" value="1"/>
</dbReference>